<dbReference type="Proteomes" id="UP000053070">
    <property type="component" value="Unassembled WGS sequence"/>
</dbReference>
<reference evidence="1 2" key="1">
    <citation type="submission" date="2015-04" db="EMBL/GenBank/DDBJ databases">
        <title>The draft genome sequence of Erythrobacr gangjinensis K7-2.</title>
        <authorList>
            <person name="Zhuang L."/>
            <person name="Liu Y."/>
            <person name="Shao Z."/>
        </authorList>
    </citation>
    <scope>NUCLEOTIDE SEQUENCE [LARGE SCALE GENOMIC DNA]</scope>
    <source>
        <strain evidence="1 2">K7-2</strain>
    </source>
</reference>
<evidence type="ECO:0000313" key="2">
    <source>
        <dbReference type="Proteomes" id="UP000053070"/>
    </source>
</evidence>
<gene>
    <name evidence="1" type="ORF">AAW01_02285</name>
</gene>
<comment type="caution">
    <text evidence="1">The sequence shown here is derived from an EMBL/GenBank/DDBJ whole genome shotgun (WGS) entry which is preliminary data.</text>
</comment>
<sequence>MPFATRSPNTKSFRSAVAGFAMAVALVGGVSAGSTALTAQAVAAQDLPDPSEGFAEVYGPVVPLVQPESQDFNAARAQIPALVAAIENNRDRDLAGNIILNIGTGLDDRQLQRQGLMLRLEGGMVPAEQVGLFTWFVGSLSFEFEDWATSREYLMRVREMGYVPDQGNPVLLIANTYLEEENPQASVAYLMSEVEAADAAGTPINENWLLNALQTSYDYELTDSALAAGVILLRDFPSERNWRNTLQIVSQLHDFETDERVDLYRLMYIRNTLDERQDTTRFIEDLDPRVMSNEVQRILARGLETGAFTSSDPYYTEVRGIVETRAPQDRSGIGTIVSEGRNGDALDALGAGDVLLSLEDYAQAEQLYALALERGFDANTANTRIGIAQAQQGNYAAALETFALVSGNRTPIARMWTAYATQMMGS</sequence>
<dbReference type="KEGG" id="egn:BMF35_a1878"/>
<name>A0A0G9MQ82_9SPHN</name>
<dbReference type="STRING" id="502682.BMF35_a1878"/>
<dbReference type="SUPFAM" id="SSF48452">
    <property type="entry name" value="TPR-like"/>
    <property type="match status" value="1"/>
</dbReference>
<dbReference type="Gene3D" id="1.25.40.10">
    <property type="entry name" value="Tetratricopeptide repeat domain"/>
    <property type="match status" value="1"/>
</dbReference>
<dbReference type="RefSeq" id="WP_047005719.1">
    <property type="nucleotide sequence ID" value="NZ_CP018097.1"/>
</dbReference>
<dbReference type="PATRIC" id="fig|502682.8.peg.467"/>
<dbReference type="OrthoDB" id="7325958at2"/>
<dbReference type="EMBL" id="LBHC01000001">
    <property type="protein sequence ID" value="KLE32870.1"/>
    <property type="molecule type" value="Genomic_DNA"/>
</dbReference>
<evidence type="ECO:0000313" key="1">
    <source>
        <dbReference type="EMBL" id="KLE32870.1"/>
    </source>
</evidence>
<dbReference type="InterPro" id="IPR011990">
    <property type="entry name" value="TPR-like_helical_dom_sf"/>
</dbReference>
<proteinExistence type="predicted"/>
<keyword evidence="2" id="KW-1185">Reference proteome</keyword>
<protein>
    <submittedName>
        <fullName evidence="1">Uncharacterized protein</fullName>
    </submittedName>
</protein>
<accession>A0A0G9MQ82</accession>
<organism evidence="1 2">
    <name type="scientific">Aurantiacibacter gangjinensis</name>
    <dbReference type="NCBI Taxonomy" id="502682"/>
    <lineage>
        <taxon>Bacteria</taxon>
        <taxon>Pseudomonadati</taxon>
        <taxon>Pseudomonadota</taxon>
        <taxon>Alphaproteobacteria</taxon>
        <taxon>Sphingomonadales</taxon>
        <taxon>Erythrobacteraceae</taxon>
        <taxon>Aurantiacibacter</taxon>
    </lineage>
</organism>
<dbReference type="AlphaFoldDB" id="A0A0G9MQ82"/>